<evidence type="ECO:0008006" key="4">
    <source>
        <dbReference type="Google" id="ProtNLM"/>
    </source>
</evidence>
<feature type="compositionally biased region" description="Basic and acidic residues" evidence="1">
    <location>
        <begin position="78"/>
        <end position="94"/>
    </location>
</feature>
<dbReference type="OrthoDB" id="3418622at2"/>
<evidence type="ECO:0000313" key="2">
    <source>
        <dbReference type="EMBL" id="QDE36705.1"/>
    </source>
</evidence>
<feature type="region of interest" description="Disordered" evidence="1">
    <location>
        <begin position="75"/>
        <end position="101"/>
    </location>
</feature>
<dbReference type="AlphaFoldDB" id="A0A4Y5YW96"/>
<name>A0A4Y5YW96_9MICO</name>
<protein>
    <recommendedName>
        <fullName evidence="4">Abi-like protein</fullName>
    </recommendedName>
</protein>
<dbReference type="EMBL" id="CP041040">
    <property type="protein sequence ID" value="QDE36705.1"/>
    <property type="molecule type" value="Genomic_DNA"/>
</dbReference>
<reference evidence="2 3" key="1">
    <citation type="submission" date="2019-06" db="EMBL/GenBank/DDBJ databases">
        <title>Complete genome of Microbacterium foliorum M2.</title>
        <authorList>
            <person name="Cao G."/>
        </authorList>
    </citation>
    <scope>NUCLEOTIDE SEQUENCE [LARGE SCALE GENOMIC DNA]</scope>
    <source>
        <strain evidence="2 3">M2</strain>
    </source>
</reference>
<evidence type="ECO:0000256" key="1">
    <source>
        <dbReference type="SAM" id="MobiDB-lite"/>
    </source>
</evidence>
<sequence>MEPYLVAAHHNEKRALSLYRWHTELTAAVQAVLGIAEVVLRNTIDRELQGWNNNQTNGTRSWLLAEPASPLRSLSAGKRKEALERAQKAADRRPAGHRRHGLPVTHDDVLAHITFGLWKELLPNHLPGAADPSNSTVNANREFLWTDCLEAAFPNEADADGRITFWRVAHLHLLRNRVSHMEPLLDVDVADRIQEALALVRSIDRDVANWVSGANRVPVILRDRPDV</sequence>
<accession>A0A4Y5YW96</accession>
<proteinExistence type="predicted"/>
<evidence type="ECO:0000313" key="3">
    <source>
        <dbReference type="Proteomes" id="UP000316125"/>
    </source>
</evidence>
<organism evidence="2 3">
    <name type="scientific">Microbacterium foliorum</name>
    <dbReference type="NCBI Taxonomy" id="104336"/>
    <lineage>
        <taxon>Bacteria</taxon>
        <taxon>Bacillati</taxon>
        <taxon>Actinomycetota</taxon>
        <taxon>Actinomycetes</taxon>
        <taxon>Micrococcales</taxon>
        <taxon>Microbacteriaceae</taxon>
        <taxon>Microbacterium</taxon>
    </lineage>
</organism>
<gene>
    <name evidence="2" type="ORF">FIV50_15895</name>
</gene>
<dbReference type="Proteomes" id="UP000316125">
    <property type="component" value="Chromosome"/>
</dbReference>